<organism evidence="3 6">
    <name type="scientific">Adineta steineri</name>
    <dbReference type="NCBI Taxonomy" id="433720"/>
    <lineage>
        <taxon>Eukaryota</taxon>
        <taxon>Metazoa</taxon>
        <taxon>Spiralia</taxon>
        <taxon>Gnathifera</taxon>
        <taxon>Rotifera</taxon>
        <taxon>Eurotatoria</taxon>
        <taxon>Bdelloidea</taxon>
        <taxon>Adinetida</taxon>
        <taxon>Adinetidae</taxon>
        <taxon>Adineta</taxon>
    </lineage>
</organism>
<dbReference type="OrthoDB" id="1925749at2759"/>
<reference evidence="3" key="1">
    <citation type="submission" date="2021-02" db="EMBL/GenBank/DDBJ databases">
        <authorList>
            <person name="Nowell W R."/>
        </authorList>
    </citation>
    <scope>NUCLEOTIDE SEQUENCE</scope>
</reference>
<dbReference type="AlphaFoldDB" id="A0A815RSN7"/>
<keyword evidence="5" id="KW-1185">Reference proteome</keyword>
<dbReference type="EMBL" id="CAJNOI010002562">
    <property type="protein sequence ID" value="CAF1481937.1"/>
    <property type="molecule type" value="Genomic_DNA"/>
</dbReference>
<protein>
    <recommendedName>
        <fullName evidence="2">RNase III domain-containing protein</fullName>
    </recommendedName>
</protein>
<feature type="non-terminal residue" evidence="3">
    <location>
        <position position="179"/>
    </location>
</feature>
<comment type="caution">
    <text evidence="3">The sequence shown here is derived from an EMBL/GenBank/DDBJ whole genome shotgun (WGS) entry which is preliminary data.</text>
</comment>
<dbReference type="Pfam" id="PF14622">
    <property type="entry name" value="Ribonucleas_3_3"/>
    <property type="match status" value="1"/>
</dbReference>
<dbReference type="PANTHER" id="PTHR14950:SF37">
    <property type="entry name" value="ENDORIBONUCLEASE DICER"/>
    <property type="match status" value="1"/>
</dbReference>
<proteinExistence type="predicted"/>
<accession>A0A815RSN7</accession>
<dbReference type="EMBL" id="CAJNOM010002882">
    <property type="protein sequence ID" value="CAF1638815.1"/>
    <property type="molecule type" value="Genomic_DNA"/>
</dbReference>
<dbReference type="InterPro" id="IPR036389">
    <property type="entry name" value="RNase_III_sf"/>
</dbReference>
<feature type="domain" description="RNase III" evidence="2">
    <location>
        <begin position="12"/>
        <end position="142"/>
    </location>
</feature>
<dbReference type="GO" id="GO:0004525">
    <property type="term" value="F:ribonuclease III activity"/>
    <property type="evidence" value="ECO:0007669"/>
    <property type="project" value="InterPro"/>
</dbReference>
<sequence>MMPKTYLEVKSLVDFEELIGYKFQNQDLLQQALTHKSAVNEKHPMAFSRDFTSLAFVGDSVVKYAVTRYLYLNGRDDVIRKCKELHEGTQKVIPNYVLAKLAYDKLHLEQYLIRGNSHRYPVMSMYASCIEAIFGAIALDCGVNQQEVIFRVIEKICAGRVEKWLTKVPDGTMRAHMWD</sequence>
<dbReference type="SMART" id="SM00535">
    <property type="entry name" value="RIBOc"/>
    <property type="match status" value="1"/>
</dbReference>
<evidence type="ECO:0000313" key="5">
    <source>
        <dbReference type="Proteomes" id="UP000663832"/>
    </source>
</evidence>
<keyword evidence="1" id="KW-0378">Hydrolase</keyword>
<dbReference type="GO" id="GO:0006396">
    <property type="term" value="P:RNA processing"/>
    <property type="evidence" value="ECO:0007669"/>
    <property type="project" value="InterPro"/>
</dbReference>
<evidence type="ECO:0000313" key="3">
    <source>
        <dbReference type="EMBL" id="CAF1481937.1"/>
    </source>
</evidence>
<dbReference type="SUPFAM" id="SSF69065">
    <property type="entry name" value="RNase III domain-like"/>
    <property type="match status" value="1"/>
</dbReference>
<dbReference type="Proteomes" id="UP000663832">
    <property type="component" value="Unassembled WGS sequence"/>
</dbReference>
<dbReference type="Proteomes" id="UP000663877">
    <property type="component" value="Unassembled WGS sequence"/>
</dbReference>
<evidence type="ECO:0000256" key="1">
    <source>
        <dbReference type="ARBA" id="ARBA00022801"/>
    </source>
</evidence>
<evidence type="ECO:0000313" key="6">
    <source>
        <dbReference type="Proteomes" id="UP000663877"/>
    </source>
</evidence>
<dbReference type="Gene3D" id="1.10.1520.10">
    <property type="entry name" value="Ribonuclease III domain"/>
    <property type="match status" value="1"/>
</dbReference>
<name>A0A815RSN7_9BILA</name>
<gene>
    <name evidence="3" type="ORF">BJG266_LOCUS42115</name>
    <name evidence="4" type="ORF">QVE165_LOCUS58981</name>
</gene>
<dbReference type="PANTHER" id="PTHR14950">
    <property type="entry name" value="DICER-RELATED"/>
    <property type="match status" value="1"/>
</dbReference>
<evidence type="ECO:0000259" key="2">
    <source>
        <dbReference type="PROSITE" id="PS50142"/>
    </source>
</evidence>
<dbReference type="InterPro" id="IPR000999">
    <property type="entry name" value="RNase_III_dom"/>
</dbReference>
<evidence type="ECO:0000313" key="4">
    <source>
        <dbReference type="EMBL" id="CAF1638815.1"/>
    </source>
</evidence>
<dbReference type="PROSITE" id="PS50142">
    <property type="entry name" value="RNASE_3_2"/>
    <property type="match status" value="1"/>
</dbReference>
<dbReference type="CDD" id="cd00593">
    <property type="entry name" value="RIBOc"/>
    <property type="match status" value="1"/>
</dbReference>